<protein>
    <recommendedName>
        <fullName evidence="2">Aminoglycoside phosphotransferase domain-containing protein</fullName>
    </recommendedName>
</protein>
<gene>
    <name evidence="1" type="ORF">LCGC14_1542250</name>
</gene>
<dbReference type="SUPFAM" id="SSF56112">
    <property type="entry name" value="Protein kinase-like (PK-like)"/>
    <property type="match status" value="1"/>
</dbReference>
<evidence type="ECO:0000313" key="1">
    <source>
        <dbReference type="EMBL" id="KKM60398.1"/>
    </source>
</evidence>
<dbReference type="AlphaFoldDB" id="A0A0F9ISS4"/>
<organism evidence="1">
    <name type="scientific">marine sediment metagenome</name>
    <dbReference type="NCBI Taxonomy" id="412755"/>
    <lineage>
        <taxon>unclassified sequences</taxon>
        <taxon>metagenomes</taxon>
        <taxon>ecological metagenomes</taxon>
    </lineage>
</organism>
<proteinExistence type="predicted"/>
<sequence>MKKPDYRYEDLGPEYFGELCGGQVLSCEQGWLHDEHQSSPIMTRWRVTYRKDGGRHTASFVAKKFSPGHEGEIPIYCWLQENTTVNMPALIDFRNAPEDDNCWMLTENCYNYKDVEYYYLNRLFFSTSEWPPATEPTDPPEAFLRPLADLHGKTLGIDWGGLRDCPIPFHQPDASFDLPEWVCANRAVIHGSMNFQEVGFRKHPEFPPMWCLFDWERAQIGPIYLDLAQVHYGMSKAITDEGLSWYLREVHRLSGVRLEGQRVRKGIDIGRTMLGL</sequence>
<name>A0A0F9ISS4_9ZZZZ</name>
<evidence type="ECO:0008006" key="2">
    <source>
        <dbReference type="Google" id="ProtNLM"/>
    </source>
</evidence>
<dbReference type="EMBL" id="LAZR01011685">
    <property type="protein sequence ID" value="KKM60398.1"/>
    <property type="molecule type" value="Genomic_DNA"/>
</dbReference>
<reference evidence="1" key="1">
    <citation type="journal article" date="2015" name="Nature">
        <title>Complex archaea that bridge the gap between prokaryotes and eukaryotes.</title>
        <authorList>
            <person name="Spang A."/>
            <person name="Saw J.H."/>
            <person name="Jorgensen S.L."/>
            <person name="Zaremba-Niedzwiedzka K."/>
            <person name="Martijn J."/>
            <person name="Lind A.E."/>
            <person name="van Eijk R."/>
            <person name="Schleper C."/>
            <person name="Guy L."/>
            <person name="Ettema T.J."/>
        </authorList>
    </citation>
    <scope>NUCLEOTIDE SEQUENCE</scope>
</reference>
<accession>A0A0F9ISS4</accession>
<dbReference type="InterPro" id="IPR011009">
    <property type="entry name" value="Kinase-like_dom_sf"/>
</dbReference>
<comment type="caution">
    <text evidence="1">The sequence shown here is derived from an EMBL/GenBank/DDBJ whole genome shotgun (WGS) entry which is preliminary data.</text>
</comment>